<feature type="region of interest" description="Disordered" evidence="13">
    <location>
        <begin position="245"/>
        <end position="369"/>
    </location>
</feature>
<dbReference type="GeneID" id="89973249"/>
<dbReference type="AlphaFoldDB" id="A0AAV9NP57"/>
<dbReference type="Gene3D" id="1.10.287.2900">
    <property type="match status" value="1"/>
</dbReference>
<keyword evidence="5" id="KW-0653">Protein transport</keyword>
<dbReference type="RefSeq" id="XP_064711267.1">
    <property type="nucleotide sequence ID" value="XM_064848643.1"/>
</dbReference>
<evidence type="ECO:0000256" key="11">
    <source>
        <dbReference type="ARBA" id="ARBA00024980"/>
    </source>
</evidence>
<evidence type="ECO:0000256" key="5">
    <source>
        <dbReference type="ARBA" id="ARBA00022927"/>
    </source>
</evidence>
<dbReference type="GO" id="GO:0005758">
    <property type="term" value="C:mitochondrial intermembrane space"/>
    <property type="evidence" value="ECO:0007669"/>
    <property type="project" value="TreeGrafter"/>
</dbReference>
<keyword evidence="6" id="KW-0560">Oxidoreductase</keyword>
<dbReference type="PANTHER" id="PTHR21622:SF0">
    <property type="entry name" value="COILED-COIL-HELIX-COILED-COIL-HELIX DOMAIN CONTAINING 4"/>
    <property type="match status" value="1"/>
</dbReference>
<evidence type="ECO:0000256" key="10">
    <source>
        <dbReference type="ARBA" id="ARBA00023284"/>
    </source>
</evidence>
<evidence type="ECO:0000256" key="3">
    <source>
        <dbReference type="ARBA" id="ARBA00013714"/>
    </source>
</evidence>
<organism evidence="14 15">
    <name type="scientific">Exophiala bonariae</name>
    <dbReference type="NCBI Taxonomy" id="1690606"/>
    <lineage>
        <taxon>Eukaryota</taxon>
        <taxon>Fungi</taxon>
        <taxon>Dikarya</taxon>
        <taxon>Ascomycota</taxon>
        <taxon>Pezizomycotina</taxon>
        <taxon>Eurotiomycetes</taxon>
        <taxon>Chaetothyriomycetidae</taxon>
        <taxon>Chaetothyriales</taxon>
        <taxon>Herpotrichiellaceae</taxon>
        <taxon>Exophiala</taxon>
    </lineage>
</organism>
<evidence type="ECO:0000256" key="4">
    <source>
        <dbReference type="ARBA" id="ARBA00022448"/>
    </source>
</evidence>
<accession>A0AAV9NP57</accession>
<feature type="compositionally biased region" description="Polar residues" evidence="13">
    <location>
        <begin position="293"/>
        <end position="318"/>
    </location>
</feature>
<proteinExistence type="predicted"/>
<evidence type="ECO:0000313" key="14">
    <source>
        <dbReference type="EMBL" id="KAK5062995.1"/>
    </source>
</evidence>
<comment type="subcellular location">
    <subcellularLocation>
        <location evidence="2">Mitochondrion inner membrane</location>
        <topology evidence="2">Single-pass type II membrane protein</topology>
        <orientation evidence="2">Intermembrane side</orientation>
    </subcellularLocation>
</comment>
<keyword evidence="7" id="KW-0811">Translocation</keyword>
<keyword evidence="4" id="KW-0813">Transport</keyword>
<feature type="compositionally biased region" description="Basic and acidic residues" evidence="13">
    <location>
        <begin position="245"/>
        <end position="264"/>
    </location>
</feature>
<evidence type="ECO:0000313" key="15">
    <source>
        <dbReference type="Proteomes" id="UP001358417"/>
    </source>
</evidence>
<evidence type="ECO:0000256" key="2">
    <source>
        <dbReference type="ARBA" id="ARBA00004164"/>
    </source>
</evidence>
<comment type="function">
    <text evidence="11">Required for the import and folding of small cysteine-containing proteins (small Tim) in the mitochondrial intermembrane space (IMS). Forms a redox cycle with ERV1 that involves a disulfide relay system. Precursor proteins to be imported into the IMS are translocated in their reduced form into the mitochondria. The oxidized form of MIA40 forms a transient intermolecular disulfide bridge with the reduced precursor protein, resulting in oxidation of the precursor protein that now contains an intramolecular disulfide bond and is able to undergo folding in the IMS.</text>
</comment>
<feature type="compositionally biased region" description="Low complexity" evidence="13">
    <location>
        <begin position="265"/>
        <end position="276"/>
    </location>
</feature>
<evidence type="ECO:0000256" key="1">
    <source>
        <dbReference type="ARBA" id="ARBA00001973"/>
    </source>
</evidence>
<evidence type="ECO:0000256" key="8">
    <source>
        <dbReference type="ARBA" id="ARBA00023128"/>
    </source>
</evidence>
<name>A0AAV9NP57_9EURO</name>
<protein>
    <recommendedName>
        <fullName evidence="3">Mitochondrial intermembrane space import and assembly protein 40</fullName>
    </recommendedName>
    <alternativeName>
        <fullName evidence="12">Mitochondrial import inner membrane translocase TIM40</fullName>
    </alternativeName>
</protein>
<evidence type="ECO:0000256" key="7">
    <source>
        <dbReference type="ARBA" id="ARBA00023010"/>
    </source>
</evidence>
<dbReference type="GO" id="GO:0005743">
    <property type="term" value="C:mitochondrial inner membrane"/>
    <property type="evidence" value="ECO:0007669"/>
    <property type="project" value="UniProtKB-SubCell"/>
</dbReference>
<dbReference type="PROSITE" id="PS51808">
    <property type="entry name" value="CHCH"/>
    <property type="match status" value="1"/>
</dbReference>
<dbReference type="EMBL" id="JAVRRD010000002">
    <property type="protein sequence ID" value="KAK5062995.1"/>
    <property type="molecule type" value="Genomic_DNA"/>
</dbReference>
<evidence type="ECO:0000256" key="9">
    <source>
        <dbReference type="ARBA" id="ARBA00023157"/>
    </source>
</evidence>
<evidence type="ECO:0000256" key="12">
    <source>
        <dbReference type="ARBA" id="ARBA00033150"/>
    </source>
</evidence>
<sequence>MYRPASRTVLRTAAQSSLAPARTIVGRRFASTTPVNGRRSWKSSALRWGIAVAGIYYYNTSPVFAEQPQHHLLNPNLEHLEDTQDHQSLEELTTRRARNAEKNASQLHSAVDAISTENASTTVVSEHEVPLSTDDGAGAGGVAALEEEAGQQGAFNPETGEINWDCPCLGGMADGPCGPEFKEAFSCFVFSQEEPKGMDCIDKFQNMQQCFQRHPDVYKGELEDDEELDAELEGERQELVKEIAERKAQQEQRESGIGERRLLEEPAPAASKPATKSTKKSKSKSEKKATSSQGPASGTQDQPSSESKTTASPPSSLKSEFVDDAPSSIIRNPTPPPVEESAVPEGDLLPRAAHDARGQVGVIEHETEK</sequence>
<dbReference type="PANTHER" id="PTHR21622">
    <property type="entry name" value="COILED-COIL-HELIX-COILED-COIL-HELIX DOMAIN CONTAINING 4"/>
    <property type="match status" value="1"/>
</dbReference>
<evidence type="ECO:0000256" key="6">
    <source>
        <dbReference type="ARBA" id="ARBA00023002"/>
    </source>
</evidence>
<dbReference type="GO" id="GO:0015035">
    <property type="term" value="F:protein-disulfide reductase activity"/>
    <property type="evidence" value="ECO:0007669"/>
    <property type="project" value="InterPro"/>
</dbReference>
<keyword evidence="15" id="KW-1185">Reference proteome</keyword>
<gene>
    <name evidence="14" type="ORF">LTR84_005071</name>
</gene>
<keyword evidence="9" id="KW-1015">Disulfide bond</keyword>
<dbReference type="GO" id="GO:0045041">
    <property type="term" value="P:protein import into mitochondrial intermembrane space"/>
    <property type="evidence" value="ECO:0007669"/>
    <property type="project" value="InterPro"/>
</dbReference>
<dbReference type="Proteomes" id="UP001358417">
    <property type="component" value="Unassembled WGS sequence"/>
</dbReference>
<keyword evidence="8" id="KW-0496">Mitochondrion</keyword>
<reference evidence="14 15" key="1">
    <citation type="submission" date="2023-08" db="EMBL/GenBank/DDBJ databases">
        <title>Black Yeasts Isolated from many extreme environments.</title>
        <authorList>
            <person name="Coleine C."/>
            <person name="Stajich J.E."/>
            <person name="Selbmann L."/>
        </authorList>
    </citation>
    <scope>NUCLEOTIDE SEQUENCE [LARGE SCALE GENOMIC DNA]</scope>
    <source>
        <strain evidence="14 15">CCFEE 5792</strain>
    </source>
</reference>
<comment type="caution">
    <text evidence="14">The sequence shown here is derived from an EMBL/GenBank/DDBJ whole genome shotgun (WGS) entry which is preliminary data.</text>
</comment>
<evidence type="ECO:0000256" key="13">
    <source>
        <dbReference type="SAM" id="MobiDB-lite"/>
    </source>
</evidence>
<feature type="compositionally biased region" description="Basic and acidic residues" evidence="13">
    <location>
        <begin position="352"/>
        <end position="369"/>
    </location>
</feature>
<comment type="cofactor">
    <cofactor evidence="1">
        <name>Cu(2+)</name>
        <dbReference type="ChEBI" id="CHEBI:29036"/>
    </cofactor>
</comment>
<keyword evidence="10" id="KW-0676">Redox-active center</keyword>
<dbReference type="InterPro" id="IPR039289">
    <property type="entry name" value="CHCHD4"/>
</dbReference>